<dbReference type="InterPro" id="IPR003594">
    <property type="entry name" value="HATPase_dom"/>
</dbReference>
<evidence type="ECO:0000259" key="10">
    <source>
        <dbReference type="PROSITE" id="PS50109"/>
    </source>
</evidence>
<dbReference type="InterPro" id="IPR036097">
    <property type="entry name" value="HisK_dim/P_sf"/>
</dbReference>
<dbReference type="Pfam" id="PF13188">
    <property type="entry name" value="PAS_8"/>
    <property type="match status" value="1"/>
</dbReference>
<organism evidence="11 12">
    <name type="scientific">Halococcus thailandensis JCM 13552</name>
    <dbReference type="NCBI Taxonomy" id="1227457"/>
    <lineage>
        <taxon>Archaea</taxon>
        <taxon>Methanobacteriati</taxon>
        <taxon>Methanobacteriota</taxon>
        <taxon>Stenosarchaea group</taxon>
        <taxon>Halobacteria</taxon>
        <taxon>Halobacteriales</taxon>
        <taxon>Halococcaceae</taxon>
        <taxon>Halococcus</taxon>
    </lineage>
</organism>
<evidence type="ECO:0000256" key="4">
    <source>
        <dbReference type="ARBA" id="ARBA00022679"/>
    </source>
</evidence>
<dbReference type="PANTHER" id="PTHR43711:SF1">
    <property type="entry name" value="HISTIDINE KINASE 1"/>
    <property type="match status" value="1"/>
</dbReference>
<dbReference type="CDD" id="cd00130">
    <property type="entry name" value="PAS"/>
    <property type="match status" value="1"/>
</dbReference>
<dbReference type="SUPFAM" id="SSF55874">
    <property type="entry name" value="ATPase domain of HSP90 chaperone/DNA topoisomerase II/histidine kinase"/>
    <property type="match status" value="1"/>
</dbReference>
<feature type="transmembrane region" description="Helical" evidence="9">
    <location>
        <begin position="46"/>
        <end position="70"/>
    </location>
</feature>
<dbReference type="eggNOG" id="arCOG02327">
    <property type="taxonomic scope" value="Archaea"/>
</dbReference>
<dbReference type="SUPFAM" id="SSF47384">
    <property type="entry name" value="Homodimeric domain of signal transducing histidine kinase"/>
    <property type="match status" value="1"/>
</dbReference>
<dbReference type="PROSITE" id="PS50109">
    <property type="entry name" value="HIS_KIN"/>
    <property type="match status" value="1"/>
</dbReference>
<dbReference type="Proteomes" id="UP000011680">
    <property type="component" value="Unassembled WGS sequence"/>
</dbReference>
<keyword evidence="9" id="KW-1133">Transmembrane helix</keyword>
<feature type="transmembrane region" description="Helical" evidence="9">
    <location>
        <begin position="15"/>
        <end position="34"/>
    </location>
</feature>
<dbReference type="InterPro" id="IPR036890">
    <property type="entry name" value="HATPase_C_sf"/>
</dbReference>
<keyword evidence="3" id="KW-0597">Phosphoprotein</keyword>
<comment type="caution">
    <text evidence="11">The sequence shown here is derived from an EMBL/GenBank/DDBJ whole genome shotgun (WGS) entry which is preliminary data.</text>
</comment>
<keyword evidence="12" id="KW-1185">Reference proteome</keyword>
<dbReference type="Gene3D" id="3.30.565.10">
    <property type="entry name" value="Histidine kinase-like ATPase, C-terminal domain"/>
    <property type="match status" value="1"/>
</dbReference>
<evidence type="ECO:0000313" key="12">
    <source>
        <dbReference type="Proteomes" id="UP000011680"/>
    </source>
</evidence>
<dbReference type="PRINTS" id="PR00344">
    <property type="entry name" value="BCTRLSENSOR"/>
</dbReference>
<dbReference type="STRING" id="1227457.C451_04918"/>
<keyword evidence="5 11" id="KW-0418">Kinase</keyword>
<proteinExistence type="predicted"/>
<evidence type="ECO:0000256" key="8">
    <source>
        <dbReference type="SAM" id="MobiDB-lite"/>
    </source>
</evidence>
<dbReference type="GO" id="GO:0000155">
    <property type="term" value="F:phosphorelay sensor kinase activity"/>
    <property type="evidence" value="ECO:0007669"/>
    <property type="project" value="InterPro"/>
</dbReference>
<evidence type="ECO:0000256" key="9">
    <source>
        <dbReference type="SAM" id="Phobius"/>
    </source>
</evidence>
<dbReference type="InterPro" id="IPR031621">
    <property type="entry name" value="HisKA_7TM"/>
</dbReference>
<dbReference type="InterPro" id="IPR005467">
    <property type="entry name" value="His_kinase_dom"/>
</dbReference>
<dbReference type="CDD" id="cd00082">
    <property type="entry name" value="HisKA"/>
    <property type="match status" value="1"/>
</dbReference>
<comment type="catalytic activity">
    <reaction evidence="1">
        <text>ATP + protein L-histidine = ADP + protein N-phospho-L-histidine.</text>
        <dbReference type="EC" id="2.7.13.3"/>
    </reaction>
</comment>
<sequence length="577" mass="63545">MLAQNFGSMLLFTQLSYIGVLMAPLAWFVFTLRYTGHREWLTRRRLALLSVIPLLSVPFIFSAQYHSIYYSSISLSPGVIGPSLMTTPGIGYVITVGYLYCLLTTGIALLIAAAFAAERLYRRQSITIVVCVLVPMITTTLYLLGIGPIPNGAATPITFAVVSIPLGIVVHHTEIEGIAPIAHERIFQTLDEPVFVCDPSDRIIELNQAACELLRENKTAVENQHLIDVLPADLIDNGDLHPDLTSAFGREVRHDGSCQQYVGHRYDVDPRLMRGSQGTVLMLTDITHQKQQQEKLARRNTELTEKTSQLELKNEQLERLADVIAHDFQTPLSTAESLLNLIEADSDYEDNPELRQSLSDLDAVHERLWEFSEAIPKLARESTDVESTSTHDLEQLARSAWEMVETDGVSFSVTGTCSLDTDARRLKFVFENLFQNAIEHGSGQLVRDQRDPPPTESTPDTDQVDPKGRDKPGAEEDSRPIANGGQRETIVSTVTVGSINTDDSAGNTTRGFFIEDDGQGIPNERRDDVLEFGVSTSSGSGYGLGIVRAIVEAHGWSLSLTESASGGARFEILTDEG</sequence>
<dbReference type="InterPro" id="IPR003661">
    <property type="entry name" value="HisK_dim/P_dom"/>
</dbReference>
<keyword evidence="9" id="KW-0472">Membrane</keyword>
<dbReference type="SUPFAM" id="SSF55785">
    <property type="entry name" value="PYP-like sensor domain (PAS domain)"/>
    <property type="match status" value="1"/>
</dbReference>
<dbReference type="PATRIC" id="fig|1227457.3.peg.884"/>
<feature type="region of interest" description="Disordered" evidence="8">
    <location>
        <begin position="441"/>
        <end position="520"/>
    </location>
</feature>
<dbReference type="Pfam" id="PF16927">
    <property type="entry name" value="HisKA_7TM"/>
    <property type="match status" value="1"/>
</dbReference>
<dbReference type="Pfam" id="PF02518">
    <property type="entry name" value="HATPase_c"/>
    <property type="match status" value="1"/>
</dbReference>
<evidence type="ECO:0000256" key="5">
    <source>
        <dbReference type="ARBA" id="ARBA00022777"/>
    </source>
</evidence>
<feature type="compositionally biased region" description="Polar residues" evidence="8">
    <location>
        <begin position="489"/>
        <end position="510"/>
    </location>
</feature>
<dbReference type="AlphaFoldDB" id="M0NE02"/>
<dbReference type="EMBL" id="AOMF01000103">
    <property type="protein sequence ID" value="EMA55793.1"/>
    <property type="molecule type" value="Genomic_DNA"/>
</dbReference>
<protein>
    <recommendedName>
        <fullName evidence="2">histidine kinase</fullName>
        <ecNumber evidence="2">2.7.13.3</ecNumber>
    </recommendedName>
</protein>
<feature type="transmembrane region" description="Helical" evidence="9">
    <location>
        <begin position="90"/>
        <end position="114"/>
    </location>
</feature>
<dbReference type="InterPro" id="IPR050736">
    <property type="entry name" value="Sensor_HK_Regulatory"/>
</dbReference>
<evidence type="ECO:0000256" key="1">
    <source>
        <dbReference type="ARBA" id="ARBA00000085"/>
    </source>
</evidence>
<evidence type="ECO:0000256" key="3">
    <source>
        <dbReference type="ARBA" id="ARBA00022553"/>
    </source>
</evidence>
<name>M0NE02_9EURY</name>
<dbReference type="Gene3D" id="1.10.287.130">
    <property type="match status" value="1"/>
</dbReference>
<dbReference type="PANTHER" id="PTHR43711">
    <property type="entry name" value="TWO-COMPONENT HISTIDINE KINASE"/>
    <property type="match status" value="1"/>
</dbReference>
<dbReference type="SMART" id="SM00091">
    <property type="entry name" value="PAS"/>
    <property type="match status" value="1"/>
</dbReference>
<reference evidence="11 12" key="1">
    <citation type="journal article" date="2014" name="PLoS Genet.">
        <title>Phylogenetically driven sequencing of extremely halophilic archaea reveals strategies for static and dynamic osmo-response.</title>
        <authorList>
            <person name="Becker E.A."/>
            <person name="Seitzer P.M."/>
            <person name="Tritt A."/>
            <person name="Larsen D."/>
            <person name="Krusor M."/>
            <person name="Yao A.I."/>
            <person name="Wu D."/>
            <person name="Madern D."/>
            <person name="Eisen J.A."/>
            <person name="Darling A.E."/>
            <person name="Facciotti M.T."/>
        </authorList>
    </citation>
    <scope>NUCLEOTIDE SEQUENCE [LARGE SCALE GENOMIC DNA]</scope>
    <source>
        <strain evidence="11 12">JCM 13552</strain>
    </source>
</reference>
<evidence type="ECO:0000256" key="6">
    <source>
        <dbReference type="ARBA" id="ARBA00023012"/>
    </source>
</evidence>
<dbReference type="InterPro" id="IPR004358">
    <property type="entry name" value="Sig_transdc_His_kin-like_C"/>
</dbReference>
<dbReference type="CDD" id="cd00075">
    <property type="entry name" value="HATPase"/>
    <property type="match status" value="1"/>
</dbReference>
<evidence type="ECO:0000256" key="2">
    <source>
        <dbReference type="ARBA" id="ARBA00012438"/>
    </source>
</evidence>
<accession>M0NE02</accession>
<feature type="compositionally biased region" description="Basic and acidic residues" evidence="8">
    <location>
        <begin position="464"/>
        <end position="479"/>
    </location>
</feature>
<keyword evidence="6" id="KW-0902">Two-component regulatory system</keyword>
<evidence type="ECO:0000256" key="7">
    <source>
        <dbReference type="SAM" id="Coils"/>
    </source>
</evidence>
<dbReference type="EC" id="2.7.13.3" evidence="2"/>
<dbReference type="InterPro" id="IPR035965">
    <property type="entry name" value="PAS-like_dom_sf"/>
</dbReference>
<gene>
    <name evidence="11" type="ORF">C451_04918</name>
</gene>
<keyword evidence="7" id="KW-0175">Coiled coil</keyword>
<keyword evidence="4" id="KW-0808">Transferase</keyword>
<dbReference type="SMART" id="SM00387">
    <property type="entry name" value="HATPase_c"/>
    <property type="match status" value="1"/>
</dbReference>
<feature type="transmembrane region" description="Helical" evidence="9">
    <location>
        <begin position="126"/>
        <end position="145"/>
    </location>
</feature>
<feature type="domain" description="Histidine kinase" evidence="10">
    <location>
        <begin position="323"/>
        <end position="577"/>
    </location>
</feature>
<evidence type="ECO:0000313" key="11">
    <source>
        <dbReference type="EMBL" id="EMA55793.1"/>
    </source>
</evidence>
<feature type="coiled-coil region" evidence="7">
    <location>
        <begin position="286"/>
        <end position="323"/>
    </location>
</feature>
<keyword evidence="9" id="KW-0812">Transmembrane</keyword>
<dbReference type="Gene3D" id="3.30.450.20">
    <property type="entry name" value="PAS domain"/>
    <property type="match status" value="1"/>
</dbReference>
<dbReference type="InterPro" id="IPR000014">
    <property type="entry name" value="PAS"/>
</dbReference>